<dbReference type="AlphaFoldDB" id="A0A2M6WXP1"/>
<dbReference type="Pfam" id="PF13456">
    <property type="entry name" value="RVT_3"/>
    <property type="match status" value="1"/>
</dbReference>
<proteinExistence type="predicted"/>
<dbReference type="GO" id="GO:0003676">
    <property type="term" value="F:nucleic acid binding"/>
    <property type="evidence" value="ECO:0007669"/>
    <property type="project" value="InterPro"/>
</dbReference>
<dbReference type="Gene3D" id="3.30.420.10">
    <property type="entry name" value="Ribonuclease H-like superfamily/Ribonuclease H"/>
    <property type="match status" value="1"/>
</dbReference>
<accession>A0A2M6WXP1</accession>
<evidence type="ECO:0000313" key="3">
    <source>
        <dbReference type="Proteomes" id="UP000228596"/>
    </source>
</evidence>
<organism evidence="2 3">
    <name type="scientific">Candidatus Berkelbacteria bacterium CG10_big_fil_rev_8_21_14_0_10_41_12</name>
    <dbReference type="NCBI Taxonomy" id="1974513"/>
    <lineage>
        <taxon>Bacteria</taxon>
        <taxon>Candidatus Berkelbacteria</taxon>
    </lineage>
</organism>
<dbReference type="GO" id="GO:0004523">
    <property type="term" value="F:RNA-DNA hybrid ribonuclease activity"/>
    <property type="evidence" value="ECO:0007669"/>
    <property type="project" value="InterPro"/>
</dbReference>
<dbReference type="CDD" id="cd09279">
    <property type="entry name" value="RNase_HI_like"/>
    <property type="match status" value="1"/>
</dbReference>
<dbReference type="PANTHER" id="PTHR46387:SF2">
    <property type="entry name" value="RIBONUCLEASE HI"/>
    <property type="match status" value="1"/>
</dbReference>
<dbReference type="SUPFAM" id="SSF53098">
    <property type="entry name" value="Ribonuclease H-like"/>
    <property type="match status" value="1"/>
</dbReference>
<dbReference type="InterPro" id="IPR002156">
    <property type="entry name" value="RNaseH_domain"/>
</dbReference>
<dbReference type="EMBL" id="PEZV01000005">
    <property type="protein sequence ID" value="PIT97565.1"/>
    <property type="molecule type" value="Genomic_DNA"/>
</dbReference>
<dbReference type="PANTHER" id="PTHR46387">
    <property type="entry name" value="POLYNUCLEOTIDYL TRANSFERASE, RIBONUCLEASE H-LIKE SUPERFAMILY PROTEIN"/>
    <property type="match status" value="1"/>
</dbReference>
<name>A0A2M6WXP1_9BACT</name>
<gene>
    <name evidence="2" type="ORF">COT77_00850</name>
</gene>
<protein>
    <submittedName>
        <fullName evidence="2">Ribonuclease H</fullName>
    </submittedName>
</protein>
<dbReference type="PROSITE" id="PS50879">
    <property type="entry name" value="RNASE_H_1"/>
    <property type="match status" value="1"/>
</dbReference>
<dbReference type="Proteomes" id="UP000228596">
    <property type="component" value="Unassembled WGS sequence"/>
</dbReference>
<reference evidence="3" key="1">
    <citation type="submission" date="2017-09" db="EMBL/GenBank/DDBJ databases">
        <title>Depth-based differentiation of microbial function through sediment-hosted aquifers and enrichment of novel symbionts in the deep terrestrial subsurface.</title>
        <authorList>
            <person name="Probst A.J."/>
            <person name="Ladd B."/>
            <person name="Jarett J.K."/>
            <person name="Geller-Mcgrath D.E."/>
            <person name="Sieber C.M.K."/>
            <person name="Emerson J.B."/>
            <person name="Anantharaman K."/>
            <person name="Thomas B.C."/>
            <person name="Malmstrom R."/>
            <person name="Stieglmeier M."/>
            <person name="Klingl A."/>
            <person name="Woyke T."/>
            <person name="Ryan C.M."/>
            <person name="Banfield J.F."/>
        </authorList>
    </citation>
    <scope>NUCLEOTIDE SEQUENCE [LARGE SCALE GENOMIC DNA]</scope>
</reference>
<dbReference type="InterPro" id="IPR036397">
    <property type="entry name" value="RNaseH_sf"/>
</dbReference>
<evidence type="ECO:0000259" key="1">
    <source>
        <dbReference type="PROSITE" id="PS50879"/>
    </source>
</evidence>
<feature type="domain" description="RNase H type-1" evidence="1">
    <location>
        <begin position="17"/>
        <end position="150"/>
    </location>
</feature>
<sequence>MSAYSTTQYIVEINVKEYKKILIWSDGGSRGNPGPAGIGFVIKDSGNKLIYERGDVIGEATNNIAEYSAVLEALKYVKKNIATSEINCMCDSELIVKQLRGEYKVKNAKLKQLFYDIRSKLMEVGANISFTHVPRDKNERADELYNKALEQKLGLHKSKK</sequence>
<dbReference type="InterPro" id="IPR012337">
    <property type="entry name" value="RNaseH-like_sf"/>
</dbReference>
<comment type="caution">
    <text evidence="2">The sequence shown here is derived from an EMBL/GenBank/DDBJ whole genome shotgun (WGS) entry which is preliminary data.</text>
</comment>
<evidence type="ECO:0000313" key="2">
    <source>
        <dbReference type="EMBL" id="PIT97565.1"/>
    </source>
</evidence>